<name>A0A814RTT8_9BILA</name>
<dbReference type="EMBL" id="CAJNOO010001347">
    <property type="protein sequence ID" value="CAF1138838.1"/>
    <property type="molecule type" value="Genomic_DNA"/>
</dbReference>
<accession>A0A814RTT8</accession>
<gene>
    <name evidence="2" type="ORF">RFH988_LOCUS21271</name>
</gene>
<proteinExistence type="predicted"/>
<protein>
    <submittedName>
        <fullName evidence="2">Uncharacterized protein</fullName>
    </submittedName>
</protein>
<evidence type="ECO:0000256" key="1">
    <source>
        <dbReference type="SAM" id="MobiDB-lite"/>
    </source>
</evidence>
<dbReference type="Proteomes" id="UP000663882">
    <property type="component" value="Unassembled WGS sequence"/>
</dbReference>
<comment type="caution">
    <text evidence="2">The sequence shown here is derived from an EMBL/GenBank/DDBJ whole genome shotgun (WGS) entry which is preliminary data.</text>
</comment>
<dbReference type="OrthoDB" id="10031609at2759"/>
<feature type="region of interest" description="Disordered" evidence="1">
    <location>
        <begin position="1"/>
        <end position="43"/>
    </location>
</feature>
<dbReference type="InterPro" id="IPR013730">
    <property type="entry name" value="Fyv7/TAP26"/>
</dbReference>
<organism evidence="2 3">
    <name type="scientific">Rotaria sordida</name>
    <dbReference type="NCBI Taxonomy" id="392033"/>
    <lineage>
        <taxon>Eukaryota</taxon>
        <taxon>Metazoa</taxon>
        <taxon>Spiralia</taxon>
        <taxon>Gnathifera</taxon>
        <taxon>Rotifera</taxon>
        <taxon>Eurotatoria</taxon>
        <taxon>Bdelloidea</taxon>
        <taxon>Philodinida</taxon>
        <taxon>Philodinidae</taxon>
        <taxon>Rotaria</taxon>
    </lineage>
</organism>
<dbReference type="AlphaFoldDB" id="A0A814RTT8"/>
<evidence type="ECO:0000313" key="3">
    <source>
        <dbReference type="Proteomes" id="UP000663882"/>
    </source>
</evidence>
<dbReference type="PRINTS" id="PR01854">
    <property type="entry name" value="BR22PROTEIN"/>
</dbReference>
<feature type="compositionally biased region" description="Basic and acidic residues" evidence="1">
    <location>
        <begin position="21"/>
        <end position="40"/>
    </location>
</feature>
<evidence type="ECO:0000313" key="2">
    <source>
        <dbReference type="EMBL" id="CAF1138838.1"/>
    </source>
</evidence>
<dbReference type="Pfam" id="PF08524">
    <property type="entry name" value="rRNA_processing"/>
    <property type="match status" value="1"/>
</dbReference>
<sequence length="96" mass="11469">MKKNNFKSFHENKKRKSHNQKIHDAHVLRKQEKEEAKQTKEANQQAINTAMARYKANKQSRLKKLVKKTRRGQPVMQGQIDLLLHKIQQQKQKENK</sequence>
<reference evidence="2" key="1">
    <citation type="submission" date="2021-02" db="EMBL/GenBank/DDBJ databases">
        <authorList>
            <person name="Nowell W R."/>
        </authorList>
    </citation>
    <scope>NUCLEOTIDE SEQUENCE</scope>
</reference>